<feature type="transmembrane region" description="Helical" evidence="1">
    <location>
        <begin position="278"/>
        <end position="298"/>
    </location>
</feature>
<keyword evidence="1" id="KW-0812">Transmembrane</keyword>
<proteinExistence type="predicted"/>
<protein>
    <submittedName>
        <fullName evidence="2">Uncharacterized protein</fullName>
    </submittedName>
</protein>
<evidence type="ECO:0000256" key="1">
    <source>
        <dbReference type="SAM" id="Phobius"/>
    </source>
</evidence>
<dbReference type="AlphaFoldDB" id="A0A7S2T8B8"/>
<keyword evidence="1" id="KW-1133">Transmembrane helix</keyword>
<dbReference type="GO" id="GO:0016020">
    <property type="term" value="C:membrane"/>
    <property type="evidence" value="ECO:0007669"/>
    <property type="project" value="TreeGrafter"/>
</dbReference>
<name>A0A7S2T8B8_9CHLO</name>
<reference evidence="2" key="1">
    <citation type="submission" date="2021-01" db="EMBL/GenBank/DDBJ databases">
        <authorList>
            <person name="Corre E."/>
            <person name="Pelletier E."/>
            <person name="Niang G."/>
            <person name="Scheremetjew M."/>
            <person name="Finn R."/>
            <person name="Kale V."/>
            <person name="Holt S."/>
            <person name="Cochrane G."/>
            <person name="Meng A."/>
            <person name="Brown T."/>
            <person name="Cohen L."/>
        </authorList>
    </citation>
    <scope>NUCLEOTIDE SEQUENCE</scope>
    <source>
        <strain evidence="2">RCC2335</strain>
    </source>
</reference>
<dbReference type="PANTHER" id="PTHR11040">
    <property type="entry name" value="ZINC/IRON TRANSPORTER"/>
    <property type="match status" value="1"/>
</dbReference>
<sequence>MDMEKMSSQTTSAWTVLWCTVLMSLATGLGALPFYFTTRLNKRTEGACHAMAVGVMIAASYSLIQESEGLGNAWVVLGVACGTVFIDRCQRFLAAHQDLVEFSGLKGMDAKKAVLFVGVMTLHAVGEGCGVGVSFGGPGGFREGLLVTLAIGLHNIPEGLATATVLASKGVGVRELTAWTIITALPQALLAVPAFVFVRIFSQLFPFFAGFAAGCMIWISFAELVPDALESISPKELATTTTATTAAFKALQYAIDWALAETNEGASFTNDNRNKGGLSPPLFLLVVMSLALAMRTLTRAANRLRANKTFSVCVADKETTRSLEV</sequence>
<dbReference type="EMBL" id="HBHM01001560">
    <property type="protein sequence ID" value="CAD9721949.1"/>
    <property type="molecule type" value="Transcribed_RNA"/>
</dbReference>
<feature type="transmembrane region" description="Helical" evidence="1">
    <location>
        <begin position="204"/>
        <end position="221"/>
    </location>
</feature>
<feature type="transmembrane region" description="Helical" evidence="1">
    <location>
        <begin position="12"/>
        <end position="35"/>
    </location>
</feature>
<feature type="transmembrane region" description="Helical" evidence="1">
    <location>
        <begin position="113"/>
        <end position="135"/>
    </location>
</feature>
<feature type="transmembrane region" description="Helical" evidence="1">
    <location>
        <begin position="176"/>
        <end position="197"/>
    </location>
</feature>
<evidence type="ECO:0000313" key="2">
    <source>
        <dbReference type="EMBL" id="CAD9721949.1"/>
    </source>
</evidence>
<keyword evidence="1" id="KW-0472">Membrane</keyword>
<gene>
    <name evidence="2" type="ORF">CROS1312_LOCUS1217</name>
</gene>
<organism evidence="2">
    <name type="scientific">Chloropicon roscoffensis</name>
    <dbReference type="NCBI Taxonomy" id="1461544"/>
    <lineage>
        <taxon>Eukaryota</taxon>
        <taxon>Viridiplantae</taxon>
        <taxon>Chlorophyta</taxon>
        <taxon>Chloropicophyceae</taxon>
        <taxon>Chloropicales</taxon>
        <taxon>Chloropicaceae</taxon>
        <taxon>Chloropicon</taxon>
    </lineage>
</organism>
<dbReference type="PANTHER" id="PTHR11040:SF70">
    <property type="entry name" value="OS05G0316100 PROTEIN"/>
    <property type="match status" value="1"/>
</dbReference>
<dbReference type="GO" id="GO:0005385">
    <property type="term" value="F:zinc ion transmembrane transporter activity"/>
    <property type="evidence" value="ECO:0007669"/>
    <property type="project" value="TreeGrafter"/>
</dbReference>
<accession>A0A7S2T8B8</accession>